<feature type="compositionally biased region" description="Basic and acidic residues" evidence="10">
    <location>
        <begin position="693"/>
        <end position="709"/>
    </location>
</feature>
<feature type="compositionally biased region" description="Basic and acidic residues" evidence="10">
    <location>
        <begin position="22"/>
        <end position="34"/>
    </location>
</feature>
<evidence type="ECO:0000256" key="1">
    <source>
        <dbReference type="ARBA" id="ARBA00004123"/>
    </source>
</evidence>
<feature type="region of interest" description="Disordered" evidence="10">
    <location>
        <begin position="448"/>
        <end position="471"/>
    </location>
</feature>
<keyword evidence="4" id="KW-0677">Repeat</keyword>
<reference evidence="12 13" key="1">
    <citation type="journal article" date="2019" name="Nat. Ecol. Evol.">
        <title>Megaphylogeny resolves global patterns of mushroom evolution.</title>
        <authorList>
            <person name="Varga T."/>
            <person name="Krizsan K."/>
            <person name="Foldi C."/>
            <person name="Dima B."/>
            <person name="Sanchez-Garcia M."/>
            <person name="Sanchez-Ramirez S."/>
            <person name="Szollosi G.J."/>
            <person name="Szarkandi J.G."/>
            <person name="Papp V."/>
            <person name="Albert L."/>
            <person name="Andreopoulos W."/>
            <person name="Angelini C."/>
            <person name="Antonin V."/>
            <person name="Barry K.W."/>
            <person name="Bougher N.L."/>
            <person name="Buchanan P."/>
            <person name="Buyck B."/>
            <person name="Bense V."/>
            <person name="Catcheside P."/>
            <person name="Chovatia M."/>
            <person name="Cooper J."/>
            <person name="Damon W."/>
            <person name="Desjardin D."/>
            <person name="Finy P."/>
            <person name="Geml J."/>
            <person name="Haridas S."/>
            <person name="Hughes K."/>
            <person name="Justo A."/>
            <person name="Karasinski D."/>
            <person name="Kautmanova I."/>
            <person name="Kiss B."/>
            <person name="Kocsube S."/>
            <person name="Kotiranta H."/>
            <person name="LaButti K.M."/>
            <person name="Lechner B.E."/>
            <person name="Liimatainen K."/>
            <person name="Lipzen A."/>
            <person name="Lukacs Z."/>
            <person name="Mihaltcheva S."/>
            <person name="Morgado L.N."/>
            <person name="Niskanen T."/>
            <person name="Noordeloos M.E."/>
            <person name="Ohm R.A."/>
            <person name="Ortiz-Santana B."/>
            <person name="Ovrebo C."/>
            <person name="Racz N."/>
            <person name="Riley R."/>
            <person name="Savchenko A."/>
            <person name="Shiryaev A."/>
            <person name="Soop K."/>
            <person name="Spirin V."/>
            <person name="Szebenyi C."/>
            <person name="Tomsovsky M."/>
            <person name="Tulloss R.E."/>
            <person name="Uehling J."/>
            <person name="Grigoriev I.V."/>
            <person name="Vagvolgyi C."/>
            <person name="Papp T."/>
            <person name="Martin F.M."/>
            <person name="Miettinen O."/>
            <person name="Hibbett D.S."/>
            <person name="Nagy L.G."/>
        </authorList>
    </citation>
    <scope>NUCLEOTIDE SEQUENCE [LARGE SCALE GENOMIC DNA]</scope>
    <source>
        <strain evidence="12 13">OMC1185</strain>
    </source>
</reference>
<dbReference type="InterPro" id="IPR013087">
    <property type="entry name" value="Znf_C2H2_type"/>
</dbReference>
<keyword evidence="2" id="KW-0678">Repressor</keyword>
<dbReference type="PROSITE" id="PS50157">
    <property type="entry name" value="ZINC_FINGER_C2H2_2"/>
    <property type="match status" value="3"/>
</dbReference>
<dbReference type="InterPro" id="IPR036236">
    <property type="entry name" value="Znf_C2H2_sf"/>
</dbReference>
<evidence type="ECO:0000256" key="3">
    <source>
        <dbReference type="ARBA" id="ARBA00022723"/>
    </source>
</evidence>
<accession>A0A5C3NGU3</accession>
<feature type="region of interest" description="Disordered" evidence="10">
    <location>
        <begin position="543"/>
        <end position="617"/>
    </location>
</feature>
<evidence type="ECO:0000256" key="6">
    <source>
        <dbReference type="ARBA" id="ARBA00022833"/>
    </source>
</evidence>
<dbReference type="Gene3D" id="3.30.160.60">
    <property type="entry name" value="Classic Zinc Finger"/>
    <property type="match status" value="2"/>
</dbReference>
<proteinExistence type="inferred from homology"/>
<dbReference type="AlphaFoldDB" id="A0A5C3NGU3"/>
<feature type="domain" description="C2H2-type" evidence="11">
    <location>
        <begin position="73"/>
        <end position="102"/>
    </location>
</feature>
<evidence type="ECO:0000256" key="9">
    <source>
        <dbReference type="PROSITE-ProRule" id="PRU00042"/>
    </source>
</evidence>
<evidence type="ECO:0000256" key="2">
    <source>
        <dbReference type="ARBA" id="ARBA00022491"/>
    </source>
</evidence>
<dbReference type="GO" id="GO:0045944">
    <property type="term" value="P:positive regulation of transcription by RNA polymerase II"/>
    <property type="evidence" value="ECO:0007669"/>
    <property type="project" value="TreeGrafter"/>
</dbReference>
<feature type="region of interest" description="Disordered" evidence="10">
    <location>
        <begin position="510"/>
        <end position="530"/>
    </location>
</feature>
<dbReference type="Pfam" id="PF00096">
    <property type="entry name" value="zf-C2H2"/>
    <property type="match status" value="1"/>
</dbReference>
<feature type="compositionally biased region" description="Pro residues" evidence="10">
    <location>
        <begin position="1"/>
        <end position="10"/>
    </location>
</feature>
<dbReference type="SMART" id="SM00355">
    <property type="entry name" value="ZnF_C2H2"/>
    <property type="match status" value="3"/>
</dbReference>
<gene>
    <name evidence="12" type="ORF">OE88DRAFT_1649919</name>
</gene>
<feature type="compositionally biased region" description="Polar residues" evidence="10">
    <location>
        <begin position="164"/>
        <end position="190"/>
    </location>
</feature>
<feature type="compositionally biased region" description="Polar residues" evidence="10">
    <location>
        <begin position="600"/>
        <end position="610"/>
    </location>
</feature>
<feature type="domain" description="C2H2-type" evidence="11">
    <location>
        <begin position="103"/>
        <end position="130"/>
    </location>
</feature>
<dbReference type="SUPFAM" id="SSF57667">
    <property type="entry name" value="beta-beta-alpha zinc fingers"/>
    <property type="match status" value="2"/>
</dbReference>
<dbReference type="GO" id="GO:0005634">
    <property type="term" value="C:nucleus"/>
    <property type="evidence" value="ECO:0007669"/>
    <property type="project" value="UniProtKB-SubCell"/>
</dbReference>
<dbReference type="OrthoDB" id="6155966at2759"/>
<dbReference type="InterPro" id="IPR050806">
    <property type="entry name" value="pacC/RIM101"/>
</dbReference>
<feature type="region of interest" description="Disordered" evidence="10">
    <location>
        <begin position="678"/>
        <end position="709"/>
    </location>
</feature>
<dbReference type="STRING" id="5364.A0A5C3NGU3"/>
<evidence type="ECO:0000313" key="13">
    <source>
        <dbReference type="Proteomes" id="UP000305948"/>
    </source>
</evidence>
<name>A0A5C3NGU3_9AGAM</name>
<feature type="region of interest" description="Disordered" evidence="10">
    <location>
        <begin position="1"/>
        <end position="34"/>
    </location>
</feature>
<keyword evidence="7" id="KW-0539">Nucleus</keyword>
<comment type="similarity">
    <text evidence="8">Belongs to the pacC/RIM101 family.</text>
</comment>
<keyword evidence="13" id="KW-1185">Reference proteome</keyword>
<evidence type="ECO:0000313" key="12">
    <source>
        <dbReference type="EMBL" id="TFK56560.1"/>
    </source>
</evidence>
<keyword evidence="6" id="KW-0862">Zinc</keyword>
<evidence type="ECO:0000256" key="8">
    <source>
        <dbReference type="ARBA" id="ARBA00038089"/>
    </source>
</evidence>
<dbReference type="PANTHER" id="PTHR47257">
    <property type="entry name" value="PH-RESPONSE TRANSCRIPTION FACTOR PACC/RIM101"/>
    <property type="match status" value="1"/>
</dbReference>
<keyword evidence="5 9" id="KW-0863">Zinc-finger</keyword>
<feature type="domain" description="C2H2-type" evidence="11">
    <location>
        <begin position="37"/>
        <end position="67"/>
    </location>
</feature>
<protein>
    <recommendedName>
        <fullName evidence="11">C2H2-type domain-containing protein</fullName>
    </recommendedName>
</protein>
<evidence type="ECO:0000256" key="7">
    <source>
        <dbReference type="ARBA" id="ARBA00023242"/>
    </source>
</evidence>
<dbReference type="GO" id="GO:0008270">
    <property type="term" value="F:zinc ion binding"/>
    <property type="evidence" value="ECO:0007669"/>
    <property type="project" value="UniProtKB-KW"/>
</dbReference>
<feature type="region of interest" description="Disordered" evidence="10">
    <location>
        <begin position="155"/>
        <end position="200"/>
    </location>
</feature>
<organism evidence="12 13">
    <name type="scientific">Heliocybe sulcata</name>
    <dbReference type="NCBI Taxonomy" id="5364"/>
    <lineage>
        <taxon>Eukaryota</taxon>
        <taxon>Fungi</taxon>
        <taxon>Dikarya</taxon>
        <taxon>Basidiomycota</taxon>
        <taxon>Agaricomycotina</taxon>
        <taxon>Agaricomycetes</taxon>
        <taxon>Gloeophyllales</taxon>
        <taxon>Gloeophyllaceae</taxon>
        <taxon>Heliocybe</taxon>
    </lineage>
</organism>
<evidence type="ECO:0000256" key="10">
    <source>
        <dbReference type="SAM" id="MobiDB-lite"/>
    </source>
</evidence>
<comment type="subcellular location">
    <subcellularLocation>
        <location evidence="1">Nucleus</location>
    </subcellularLocation>
</comment>
<sequence length="709" mass="77534">MGPPFPSPPPHDGDSASPPPDAARHVQDSKSQEPEGHRCLWQECTKVMSDPEALYNHLCNDHVGRKSTNNLCLTCQWKDCGTTCSKRDHITSHVRVHTPLKPHSCEICKKSFKRPQDLKKHEKIHTEEHHAQHKHSKAITVADPTYNQRIRSDMSKAGSYGIPQRQQYPTGAQGSRAGSDSTAISCSGSSRGPLATPSPEMIPSQVHIASSYGPQSAHEFPQNQLPTWEVLRSDGTTTSAGAGAKRSYDHAVDDFFTDVKKRRVTPSYSPDMVERLNRLYGQGLDGQDQANFNPRSVSFDIRTPEELAAVNDFLITLGRDVAAGGAQRHPQVQHQRGDSGNYSTASMFDAASLSQMGLAGMPGLPGSGATYPSEHGYPALSSTHQYASVPYPSTAGLRSNHPSVQPAAYTSLYSEVPHEYAAPPALTRRSMQGYAGSPYGQINLQASELDSPHSSSSTPSSATPPHLALPMPENPLFFESVRAPRVPSVVPHLAQPDYSQPQRQRYIPLQNPGEKTAYPRPPEPIEPKLRSRVQPGLPARLTADAVSSLSSPSSSSSTSSRLYPLLKEGDSKYKLPPLNSTLRDMDDARAPDSPPPARESTPSSRHSSPELQARTLPGIHSITAGTAARRSAEPVERLSREIGRIRLESSAKDNTPEQRRRHAELIRDLLLVINDDFKKRVDPSSRQRTSPISRDRIASPSRDVEMTFA</sequence>
<dbReference type="PANTHER" id="PTHR47257:SF1">
    <property type="entry name" value="PH-RESPONSE TRANSCRIPTION FACTOR PACC_RIM101"/>
    <property type="match status" value="1"/>
</dbReference>
<dbReference type="Proteomes" id="UP000305948">
    <property type="component" value="Unassembled WGS sequence"/>
</dbReference>
<evidence type="ECO:0000256" key="4">
    <source>
        <dbReference type="ARBA" id="ARBA00022737"/>
    </source>
</evidence>
<dbReference type="EMBL" id="ML213503">
    <property type="protein sequence ID" value="TFK56560.1"/>
    <property type="molecule type" value="Genomic_DNA"/>
</dbReference>
<dbReference type="FunFam" id="3.30.160.60:FF:002343">
    <property type="entry name" value="Zinc finger protein 33A"/>
    <property type="match status" value="1"/>
</dbReference>
<feature type="compositionally biased region" description="Low complexity" evidence="10">
    <location>
        <begin position="452"/>
        <end position="466"/>
    </location>
</feature>
<evidence type="ECO:0000259" key="11">
    <source>
        <dbReference type="PROSITE" id="PS50157"/>
    </source>
</evidence>
<feature type="compositionally biased region" description="Low complexity" evidence="10">
    <location>
        <begin position="547"/>
        <end position="560"/>
    </location>
</feature>
<keyword evidence="3" id="KW-0479">Metal-binding</keyword>
<evidence type="ECO:0000256" key="5">
    <source>
        <dbReference type="ARBA" id="ARBA00022771"/>
    </source>
</evidence>
<dbReference type="PROSITE" id="PS00028">
    <property type="entry name" value="ZINC_FINGER_C2H2_1"/>
    <property type="match status" value="3"/>
</dbReference>